<gene>
    <name evidence="3" type="ORF">NPIL_704841</name>
</gene>
<evidence type="ECO:0000256" key="2">
    <source>
        <dbReference type="SAM" id="SignalP"/>
    </source>
</evidence>
<evidence type="ECO:0000313" key="3">
    <source>
        <dbReference type="EMBL" id="GFT04920.1"/>
    </source>
</evidence>
<reference evidence="3" key="1">
    <citation type="submission" date="2020-08" db="EMBL/GenBank/DDBJ databases">
        <title>Multicomponent nature underlies the extraordinary mechanical properties of spider dragline silk.</title>
        <authorList>
            <person name="Kono N."/>
            <person name="Nakamura H."/>
            <person name="Mori M."/>
            <person name="Yoshida Y."/>
            <person name="Ohtoshi R."/>
            <person name="Malay A.D."/>
            <person name="Moran D.A.P."/>
            <person name="Tomita M."/>
            <person name="Numata K."/>
            <person name="Arakawa K."/>
        </authorList>
    </citation>
    <scope>NUCLEOTIDE SEQUENCE</scope>
</reference>
<feature type="signal peptide" evidence="2">
    <location>
        <begin position="1"/>
        <end position="23"/>
    </location>
</feature>
<evidence type="ECO:0000256" key="1">
    <source>
        <dbReference type="SAM" id="MobiDB-lite"/>
    </source>
</evidence>
<dbReference type="Proteomes" id="UP000887013">
    <property type="component" value="Unassembled WGS sequence"/>
</dbReference>
<evidence type="ECO:0000313" key="4">
    <source>
        <dbReference type="Proteomes" id="UP000887013"/>
    </source>
</evidence>
<evidence type="ECO:0008006" key="5">
    <source>
        <dbReference type="Google" id="ProtNLM"/>
    </source>
</evidence>
<name>A0A8X6NBG9_NEPPI</name>
<keyword evidence="4" id="KW-1185">Reference proteome</keyword>
<comment type="caution">
    <text evidence="3">The sequence shown here is derived from an EMBL/GenBank/DDBJ whole genome shotgun (WGS) entry which is preliminary data.</text>
</comment>
<accession>A0A8X6NBG9</accession>
<feature type="chain" id="PRO_5036488927" description="Spider venom protein" evidence="2">
    <location>
        <begin position="24"/>
        <end position="110"/>
    </location>
</feature>
<protein>
    <recommendedName>
        <fullName evidence="5">Spider venom protein</fullName>
    </recommendedName>
</protein>
<dbReference type="AlphaFoldDB" id="A0A8X6NBG9"/>
<feature type="compositionally biased region" description="Acidic residues" evidence="1">
    <location>
        <begin position="78"/>
        <end position="110"/>
    </location>
</feature>
<organism evidence="3 4">
    <name type="scientific">Nephila pilipes</name>
    <name type="common">Giant wood spider</name>
    <name type="synonym">Nephila maculata</name>
    <dbReference type="NCBI Taxonomy" id="299642"/>
    <lineage>
        <taxon>Eukaryota</taxon>
        <taxon>Metazoa</taxon>
        <taxon>Ecdysozoa</taxon>
        <taxon>Arthropoda</taxon>
        <taxon>Chelicerata</taxon>
        <taxon>Arachnida</taxon>
        <taxon>Araneae</taxon>
        <taxon>Araneomorphae</taxon>
        <taxon>Entelegynae</taxon>
        <taxon>Araneoidea</taxon>
        <taxon>Nephilidae</taxon>
        <taxon>Nephila</taxon>
    </lineage>
</organism>
<dbReference type="EMBL" id="BMAW01102566">
    <property type="protein sequence ID" value="GFT04920.1"/>
    <property type="molecule type" value="Genomic_DNA"/>
</dbReference>
<feature type="region of interest" description="Disordered" evidence="1">
    <location>
        <begin position="64"/>
        <end position="110"/>
    </location>
</feature>
<proteinExistence type="predicted"/>
<dbReference type="OrthoDB" id="6432123at2759"/>
<keyword evidence="2" id="KW-0732">Signal</keyword>
<sequence length="110" mass="12183">MESCIKMCALGFLLLLFCAVSRGDSDEEEEPGLDELGGVSIKVYRGPSRTKGKEVFAPFGYHVKMPAGGAHQKKAEKEEEEEDDDDAGSSKEEDEEGFEFPDDDEEEEDN</sequence>